<keyword evidence="3 9" id="KW-0963">Cytoplasm</keyword>
<evidence type="ECO:0000256" key="1">
    <source>
        <dbReference type="ARBA" id="ARBA00001286"/>
    </source>
</evidence>
<dbReference type="PANTHER" id="PTHR10815">
    <property type="entry name" value="METHYLATED-DNA--PROTEIN-CYSTEINE METHYLTRANSFERASE"/>
    <property type="match status" value="1"/>
</dbReference>
<keyword evidence="7 9" id="KW-0234">DNA repair</keyword>
<evidence type="ECO:0000313" key="13">
    <source>
        <dbReference type="Proteomes" id="UP000249091"/>
    </source>
</evidence>
<evidence type="ECO:0000256" key="9">
    <source>
        <dbReference type="HAMAP-Rule" id="MF_00772"/>
    </source>
</evidence>
<dbReference type="PANTHER" id="PTHR10815:SF5">
    <property type="entry name" value="METHYLATED-DNA--PROTEIN-CYSTEINE METHYLTRANSFERASE"/>
    <property type="match status" value="1"/>
</dbReference>
<dbReference type="GO" id="GO:0032259">
    <property type="term" value="P:methylation"/>
    <property type="evidence" value="ECO:0007669"/>
    <property type="project" value="UniProtKB-KW"/>
</dbReference>
<organism evidence="12 13">
    <name type="scientific">Rhodococcus coprophilus</name>
    <dbReference type="NCBI Taxonomy" id="38310"/>
    <lineage>
        <taxon>Bacteria</taxon>
        <taxon>Bacillati</taxon>
        <taxon>Actinomycetota</taxon>
        <taxon>Actinomycetes</taxon>
        <taxon>Mycobacteriales</taxon>
        <taxon>Nocardiaceae</taxon>
        <taxon>Rhodococcus</taxon>
    </lineage>
</organism>
<dbReference type="Gene3D" id="1.10.10.10">
    <property type="entry name" value="Winged helix-like DNA-binding domain superfamily/Winged helix DNA-binding domain"/>
    <property type="match status" value="1"/>
</dbReference>
<keyword evidence="13" id="KW-1185">Reference proteome</keyword>
<feature type="domain" description="Methylguanine DNA methyltransferase ribonuclease-like" evidence="11">
    <location>
        <begin position="33"/>
        <end position="109"/>
    </location>
</feature>
<keyword evidence="4 9" id="KW-0489">Methyltransferase</keyword>
<evidence type="ECO:0000256" key="6">
    <source>
        <dbReference type="ARBA" id="ARBA00022763"/>
    </source>
</evidence>
<comment type="subcellular location">
    <subcellularLocation>
        <location evidence="9">Cytoplasm</location>
    </subcellularLocation>
</comment>
<evidence type="ECO:0000259" key="11">
    <source>
        <dbReference type="Pfam" id="PF02870"/>
    </source>
</evidence>
<dbReference type="InterPro" id="IPR036217">
    <property type="entry name" value="MethylDNA_cys_MeTrfase_DNAb"/>
</dbReference>
<comment type="catalytic activity">
    <reaction evidence="8 9">
        <text>a 6-O-methyl-2'-deoxyguanosine in DNA + L-cysteinyl-[protein] = S-methyl-L-cysteinyl-[protein] + a 2'-deoxyguanosine in DNA</text>
        <dbReference type="Rhea" id="RHEA:24000"/>
        <dbReference type="Rhea" id="RHEA-COMP:10131"/>
        <dbReference type="Rhea" id="RHEA-COMP:10132"/>
        <dbReference type="Rhea" id="RHEA-COMP:11367"/>
        <dbReference type="Rhea" id="RHEA-COMP:11368"/>
        <dbReference type="ChEBI" id="CHEBI:29950"/>
        <dbReference type="ChEBI" id="CHEBI:82612"/>
        <dbReference type="ChEBI" id="CHEBI:85445"/>
        <dbReference type="ChEBI" id="CHEBI:85448"/>
        <dbReference type="EC" id="2.1.1.63"/>
    </reaction>
</comment>
<evidence type="ECO:0000256" key="2">
    <source>
        <dbReference type="ARBA" id="ARBA00008711"/>
    </source>
</evidence>
<dbReference type="AlphaFoldDB" id="A0A2X4X5F2"/>
<dbReference type="SUPFAM" id="SSF53155">
    <property type="entry name" value="Methylated DNA-protein cysteine methyltransferase domain"/>
    <property type="match status" value="1"/>
</dbReference>
<dbReference type="NCBIfam" id="TIGR00589">
    <property type="entry name" value="ogt"/>
    <property type="match status" value="1"/>
</dbReference>
<dbReference type="Pfam" id="PF02870">
    <property type="entry name" value="Methyltransf_1N"/>
    <property type="match status" value="1"/>
</dbReference>
<keyword evidence="6 9" id="KW-0227">DNA damage</keyword>
<evidence type="ECO:0000256" key="4">
    <source>
        <dbReference type="ARBA" id="ARBA00022603"/>
    </source>
</evidence>
<comment type="function">
    <text evidence="9">Involved in the cellular defense against the biological effects of O6-methylguanine (O6-MeG) and O4-methylthymine (O4-MeT) in DNA. Repairs the methylated nucleobase in DNA by stoichiometrically transferring the methyl group to a cysteine residue in the enzyme. This is a suicide reaction: the enzyme is irreversibly inactivated.</text>
</comment>
<evidence type="ECO:0000259" key="10">
    <source>
        <dbReference type="Pfam" id="PF01035"/>
    </source>
</evidence>
<dbReference type="InterPro" id="IPR036631">
    <property type="entry name" value="MGMT_N_sf"/>
</dbReference>
<dbReference type="RefSeq" id="WP_072700575.1">
    <property type="nucleotide sequence ID" value="NZ_JAFBBL010000001.1"/>
</dbReference>
<dbReference type="InterPro" id="IPR008332">
    <property type="entry name" value="MethylG_MeTrfase_N"/>
</dbReference>
<dbReference type="FunFam" id="1.10.10.10:FF:000214">
    <property type="entry name" value="Methylated-DNA--protein-cysteine methyltransferase"/>
    <property type="match status" value="1"/>
</dbReference>
<dbReference type="CDD" id="cd06445">
    <property type="entry name" value="ATase"/>
    <property type="match status" value="1"/>
</dbReference>
<evidence type="ECO:0000256" key="3">
    <source>
        <dbReference type="ARBA" id="ARBA00022490"/>
    </source>
</evidence>
<dbReference type="GO" id="GO:0006307">
    <property type="term" value="P:DNA alkylation repair"/>
    <property type="evidence" value="ECO:0007669"/>
    <property type="project" value="UniProtKB-UniRule"/>
</dbReference>
<dbReference type="InterPro" id="IPR023546">
    <property type="entry name" value="MGMT"/>
</dbReference>
<dbReference type="Proteomes" id="UP000249091">
    <property type="component" value="Chromosome 1"/>
</dbReference>
<dbReference type="PROSITE" id="PS00374">
    <property type="entry name" value="MGMT"/>
    <property type="match status" value="1"/>
</dbReference>
<dbReference type="KEGG" id="rcr:NCTC10994_02918"/>
<feature type="domain" description="Methylated-DNA-[protein]-cysteine S-methyltransferase DNA binding" evidence="10">
    <location>
        <begin position="115"/>
        <end position="193"/>
    </location>
</feature>
<evidence type="ECO:0000256" key="8">
    <source>
        <dbReference type="ARBA" id="ARBA00049348"/>
    </source>
</evidence>
<reference evidence="12 13" key="1">
    <citation type="submission" date="2018-06" db="EMBL/GenBank/DDBJ databases">
        <authorList>
            <consortium name="Pathogen Informatics"/>
            <person name="Doyle S."/>
        </authorList>
    </citation>
    <scope>NUCLEOTIDE SEQUENCE [LARGE SCALE GENOMIC DNA]</scope>
    <source>
        <strain evidence="12 13">NCTC10994</strain>
    </source>
</reference>
<dbReference type="Pfam" id="PF01035">
    <property type="entry name" value="DNA_binding_1"/>
    <property type="match status" value="1"/>
</dbReference>
<dbReference type="InterPro" id="IPR014048">
    <property type="entry name" value="MethylDNA_cys_MeTrfase_DNA-bd"/>
</dbReference>
<dbReference type="GO" id="GO:0005737">
    <property type="term" value="C:cytoplasm"/>
    <property type="evidence" value="ECO:0007669"/>
    <property type="project" value="UniProtKB-SubCell"/>
</dbReference>
<evidence type="ECO:0000256" key="5">
    <source>
        <dbReference type="ARBA" id="ARBA00022679"/>
    </source>
</evidence>
<evidence type="ECO:0000256" key="7">
    <source>
        <dbReference type="ARBA" id="ARBA00023204"/>
    </source>
</evidence>
<keyword evidence="5 9" id="KW-0808">Transferase</keyword>
<dbReference type="EC" id="2.1.1.63" evidence="9"/>
<gene>
    <name evidence="12" type="primary">ogt_2</name>
    <name evidence="12" type="ORF">NCTC10994_02918</name>
</gene>
<feature type="active site" description="Nucleophile; methyl group acceptor" evidence="9">
    <location>
        <position position="165"/>
    </location>
</feature>
<dbReference type="Gene3D" id="3.30.160.70">
    <property type="entry name" value="Methylated DNA-protein cysteine methyltransferase domain"/>
    <property type="match status" value="1"/>
</dbReference>
<protein>
    <recommendedName>
        <fullName evidence="9">Methylated-DNA--protein-cysteine methyltransferase</fullName>
        <ecNumber evidence="9">2.1.1.63</ecNumber>
    </recommendedName>
    <alternativeName>
        <fullName evidence="9">6-O-methylguanine-DNA methyltransferase</fullName>
        <shortName evidence="9">MGMT</shortName>
    </alternativeName>
    <alternativeName>
        <fullName evidence="9">O-6-methylguanine-DNA-alkyltransferase</fullName>
    </alternativeName>
</protein>
<sequence>MNFPIPPVATSDLAWLHEKLVVDAEAAGLLDVAYRVVDTPVGPLLLASTTVGLVKVAFVADGAGGVLDELSQQISPRILEAPAQLDDAVRQLDEYFHGSRTRFDLPLDFRLAKGFRREVISHLSDIGYGRTASYAEVAASAGSPRAVRAVGTACAKNPLPVLVPCHRVVRTDGGMGQYAGGTEAKRILLRLESAV</sequence>
<comment type="similarity">
    <text evidence="2 9">Belongs to the MGMT family.</text>
</comment>
<evidence type="ECO:0000313" key="12">
    <source>
        <dbReference type="EMBL" id="SQI34745.1"/>
    </source>
</evidence>
<dbReference type="InterPro" id="IPR001497">
    <property type="entry name" value="MethylDNA_cys_MeTrfase_AS"/>
</dbReference>
<comment type="catalytic activity">
    <reaction evidence="1 9">
        <text>a 4-O-methyl-thymidine in DNA + L-cysteinyl-[protein] = a thymidine in DNA + S-methyl-L-cysteinyl-[protein]</text>
        <dbReference type="Rhea" id="RHEA:53428"/>
        <dbReference type="Rhea" id="RHEA-COMP:10131"/>
        <dbReference type="Rhea" id="RHEA-COMP:10132"/>
        <dbReference type="Rhea" id="RHEA-COMP:13555"/>
        <dbReference type="Rhea" id="RHEA-COMP:13556"/>
        <dbReference type="ChEBI" id="CHEBI:29950"/>
        <dbReference type="ChEBI" id="CHEBI:82612"/>
        <dbReference type="ChEBI" id="CHEBI:137386"/>
        <dbReference type="ChEBI" id="CHEBI:137387"/>
        <dbReference type="EC" id="2.1.1.63"/>
    </reaction>
</comment>
<dbReference type="InterPro" id="IPR036388">
    <property type="entry name" value="WH-like_DNA-bd_sf"/>
</dbReference>
<name>A0A2X4X5F2_9NOCA</name>
<dbReference type="SUPFAM" id="SSF46767">
    <property type="entry name" value="Methylated DNA-protein cysteine methyltransferase, C-terminal domain"/>
    <property type="match status" value="1"/>
</dbReference>
<proteinExistence type="inferred from homology"/>
<dbReference type="GO" id="GO:0003908">
    <property type="term" value="F:methylated-DNA-[protein]-cysteine S-methyltransferase activity"/>
    <property type="evidence" value="ECO:0007669"/>
    <property type="project" value="UniProtKB-UniRule"/>
</dbReference>
<dbReference type="STRING" id="1219011.GCA_001895045_02295"/>
<dbReference type="EMBL" id="LS483468">
    <property type="protein sequence ID" value="SQI34745.1"/>
    <property type="molecule type" value="Genomic_DNA"/>
</dbReference>
<comment type="miscellaneous">
    <text evidence="9">This enzyme catalyzes only one turnover and therefore is not strictly catalytic. According to one definition, an enzyme is a biocatalyst that acts repeatedly and over many reaction cycles.</text>
</comment>
<accession>A0A2X4X5F2</accession>
<dbReference type="HAMAP" id="MF_00772">
    <property type="entry name" value="OGT"/>
    <property type="match status" value="1"/>
</dbReference>